<proteinExistence type="predicted"/>
<evidence type="ECO:0008006" key="4">
    <source>
        <dbReference type="Google" id="ProtNLM"/>
    </source>
</evidence>
<gene>
    <name evidence="2" type="ORF">MMA15_06280</name>
</gene>
<reference evidence="2" key="1">
    <citation type="submission" date="2022-03" db="EMBL/GenBank/DDBJ databases">
        <authorList>
            <person name="Santos J.D.N."/>
            <person name="Kallscheuer N."/>
            <person name="Jogler C."/>
            <person name="Lage O.M."/>
        </authorList>
    </citation>
    <scope>NUCLEOTIDE SEQUENCE</scope>
    <source>
        <strain evidence="2">M600PL45_2</strain>
    </source>
</reference>
<sequence length="177" mass="19238">MSEPAVGGPDGGSFTVEEWGPDVFLRRMRRPAGWALTIDALLLLLGLGFDKVPVMSVYAIVITLLCVLHGLRVSLPLLQARALHVGADGLTVRHGRHTVKVPWRDVASVTFSRKKNQRALTFTAALDANADTRIPAPLRAGAGVLKCTVASPWKQDTRTREQGLETALNSFAGKRYQ</sequence>
<protein>
    <recommendedName>
        <fullName evidence="4">PH domain-containing protein</fullName>
    </recommendedName>
</protein>
<name>A0ABS9SUS8_9ACTN</name>
<evidence type="ECO:0000313" key="3">
    <source>
        <dbReference type="Proteomes" id="UP001166784"/>
    </source>
</evidence>
<evidence type="ECO:0000313" key="2">
    <source>
        <dbReference type="EMBL" id="MCH6160040.1"/>
    </source>
</evidence>
<keyword evidence="1" id="KW-0812">Transmembrane</keyword>
<dbReference type="EMBL" id="JAKWJU010000002">
    <property type="protein sequence ID" value="MCH6160040.1"/>
    <property type="molecule type" value="Genomic_DNA"/>
</dbReference>
<keyword evidence="1" id="KW-1133">Transmembrane helix</keyword>
<organism evidence="2 3">
    <name type="scientific">Streptomyces marispadix</name>
    <dbReference type="NCBI Taxonomy" id="2922868"/>
    <lineage>
        <taxon>Bacteria</taxon>
        <taxon>Bacillati</taxon>
        <taxon>Actinomycetota</taxon>
        <taxon>Actinomycetes</taxon>
        <taxon>Kitasatosporales</taxon>
        <taxon>Streptomycetaceae</taxon>
        <taxon>Streptomyces</taxon>
    </lineage>
</organism>
<feature type="transmembrane region" description="Helical" evidence="1">
    <location>
        <begin position="55"/>
        <end position="75"/>
    </location>
</feature>
<feature type="transmembrane region" description="Helical" evidence="1">
    <location>
        <begin position="32"/>
        <end position="49"/>
    </location>
</feature>
<reference evidence="2" key="2">
    <citation type="journal article" date="2023" name="Int. J. Syst. Evol. Microbiol.">
        <title>Streptomyces marispadix sp. nov., isolated from marine beach sediment of the Northern Coast of Portugal.</title>
        <authorList>
            <person name="dos Santos J.D.N."/>
            <person name="Vitorino I.R."/>
            <person name="Kallscheuer N."/>
            <person name="Srivastava A."/>
            <person name="Krautwurst S."/>
            <person name="Marz M."/>
            <person name="Jogler C."/>
            <person name="Lobo Da Cunha A."/>
            <person name="Catita J."/>
            <person name="Goncalves H."/>
            <person name="Gonzalez I."/>
            <person name="Reyes F."/>
            <person name="Lage O.M."/>
        </authorList>
    </citation>
    <scope>NUCLEOTIDE SEQUENCE</scope>
    <source>
        <strain evidence="2">M600PL45_2</strain>
    </source>
</reference>
<keyword evidence="3" id="KW-1185">Reference proteome</keyword>
<keyword evidence="1" id="KW-0472">Membrane</keyword>
<comment type="caution">
    <text evidence="2">The sequence shown here is derived from an EMBL/GenBank/DDBJ whole genome shotgun (WGS) entry which is preliminary data.</text>
</comment>
<evidence type="ECO:0000256" key="1">
    <source>
        <dbReference type="SAM" id="Phobius"/>
    </source>
</evidence>
<accession>A0ABS9SUS8</accession>
<dbReference type="Proteomes" id="UP001166784">
    <property type="component" value="Unassembled WGS sequence"/>
</dbReference>
<dbReference type="RefSeq" id="WP_241058058.1">
    <property type="nucleotide sequence ID" value="NZ_JAKWJU010000002.1"/>
</dbReference>